<sequence length="229" mass="25936">MGNPVALISRMIQISAIFACLITFAILIFNSWICHLSFIGPGTAEERELQLHDNYREKTSSSDGASQFMGVQVGFAFVGTVYTLGFIHLFCFLLAGLFESPYLRAFLWRLLLQNGFLVVAALVSFIFAVIQRYIINRFFVAHYEGLNHCKESLPYFNAFLACNLNKYNHIDYFFLFPNLIRGILSFLGNILTVCLVLLFIRTVSTREGLFQSFQRACISFLASSRASSP</sequence>
<name>A0A1Y2D042_9FUNG</name>
<keyword evidence="1" id="KW-0472">Membrane</keyword>
<reference evidence="2 3" key="1">
    <citation type="submission" date="2016-07" db="EMBL/GenBank/DDBJ databases">
        <title>Pervasive Adenine N6-methylation of Active Genes in Fungi.</title>
        <authorList>
            <consortium name="DOE Joint Genome Institute"/>
            <person name="Mondo S.J."/>
            <person name="Dannebaum R.O."/>
            <person name="Kuo R.C."/>
            <person name="Labutti K."/>
            <person name="Haridas S."/>
            <person name="Kuo A."/>
            <person name="Salamov A."/>
            <person name="Ahrendt S.R."/>
            <person name="Lipzen A."/>
            <person name="Sullivan W."/>
            <person name="Andreopoulos W.B."/>
            <person name="Clum A."/>
            <person name="Lindquist E."/>
            <person name="Daum C."/>
            <person name="Ramamoorthy G.K."/>
            <person name="Gryganskyi A."/>
            <person name="Culley D."/>
            <person name="Magnuson J.K."/>
            <person name="James T.Y."/>
            <person name="O'Malley M.A."/>
            <person name="Stajich J.E."/>
            <person name="Spatafora J.W."/>
            <person name="Visel A."/>
            <person name="Grigoriev I.V."/>
        </authorList>
    </citation>
    <scope>NUCLEOTIDE SEQUENCE [LARGE SCALE GENOMIC DNA]</scope>
    <source>
        <strain evidence="2 3">JEL800</strain>
    </source>
</reference>
<evidence type="ECO:0000313" key="3">
    <source>
        <dbReference type="Proteomes" id="UP000193642"/>
    </source>
</evidence>
<accession>A0A1Y2D042</accession>
<feature type="transmembrane region" description="Helical" evidence="1">
    <location>
        <begin position="75"/>
        <end position="98"/>
    </location>
</feature>
<keyword evidence="3" id="KW-1185">Reference proteome</keyword>
<dbReference type="Proteomes" id="UP000193642">
    <property type="component" value="Unassembled WGS sequence"/>
</dbReference>
<feature type="transmembrane region" description="Helical" evidence="1">
    <location>
        <begin position="179"/>
        <end position="200"/>
    </location>
</feature>
<feature type="transmembrane region" description="Helical" evidence="1">
    <location>
        <begin position="12"/>
        <end position="33"/>
    </location>
</feature>
<protein>
    <submittedName>
        <fullName evidence="2">Uncharacterized protein</fullName>
    </submittedName>
</protein>
<keyword evidence="1" id="KW-0812">Transmembrane</keyword>
<dbReference type="EMBL" id="MCGO01000003">
    <property type="protein sequence ID" value="ORY52630.1"/>
    <property type="molecule type" value="Genomic_DNA"/>
</dbReference>
<feature type="transmembrane region" description="Helical" evidence="1">
    <location>
        <begin position="110"/>
        <end position="130"/>
    </location>
</feature>
<evidence type="ECO:0000313" key="2">
    <source>
        <dbReference type="EMBL" id="ORY52630.1"/>
    </source>
</evidence>
<keyword evidence="1" id="KW-1133">Transmembrane helix</keyword>
<dbReference type="OrthoDB" id="2160657at2759"/>
<proteinExistence type="predicted"/>
<organism evidence="2 3">
    <name type="scientific">Rhizoclosmatium globosum</name>
    <dbReference type="NCBI Taxonomy" id="329046"/>
    <lineage>
        <taxon>Eukaryota</taxon>
        <taxon>Fungi</taxon>
        <taxon>Fungi incertae sedis</taxon>
        <taxon>Chytridiomycota</taxon>
        <taxon>Chytridiomycota incertae sedis</taxon>
        <taxon>Chytridiomycetes</taxon>
        <taxon>Chytridiales</taxon>
        <taxon>Chytriomycetaceae</taxon>
        <taxon>Rhizoclosmatium</taxon>
    </lineage>
</organism>
<evidence type="ECO:0000256" key="1">
    <source>
        <dbReference type="SAM" id="Phobius"/>
    </source>
</evidence>
<gene>
    <name evidence="2" type="ORF">BCR33DRAFT_324697</name>
</gene>
<comment type="caution">
    <text evidence="2">The sequence shown here is derived from an EMBL/GenBank/DDBJ whole genome shotgun (WGS) entry which is preliminary data.</text>
</comment>
<dbReference type="AlphaFoldDB" id="A0A1Y2D042"/>